<dbReference type="Proteomes" id="UP000002489">
    <property type="component" value="Unassembled WGS sequence"/>
</dbReference>
<evidence type="ECO:0000313" key="2">
    <source>
        <dbReference type="Proteomes" id="UP000002489"/>
    </source>
</evidence>
<dbReference type="EnsemblFungi" id="FOXG_05781T0">
    <property type="protein sequence ID" value="FOXG_05781P0"/>
    <property type="gene ID" value="FOXG_05781"/>
</dbReference>
<reference evidence="1" key="2">
    <citation type="submission" date="2025-08" db="UniProtKB">
        <authorList>
            <consortium name="EnsemblFungi"/>
        </authorList>
    </citation>
    <scope>IDENTIFICATION</scope>
    <source>
        <strain evidence="1">4287 / CBS 123668 / FGSC 9935 / NRRL 34936</strain>
    </source>
</reference>
<organism evidence="1 2">
    <name type="scientific">Fusarium oxysporum (strain Fo5176)</name>
    <name type="common">Fusarium vascular wilt</name>
    <dbReference type="NCBI Taxonomy" id="660025"/>
    <lineage>
        <taxon>Eukaryota</taxon>
        <taxon>Fungi</taxon>
        <taxon>Dikarya</taxon>
        <taxon>Ascomycota</taxon>
        <taxon>Pezizomycotina</taxon>
        <taxon>Sordariomycetes</taxon>
        <taxon>Hypocreomycetidae</taxon>
        <taxon>Hypocreales</taxon>
        <taxon>Nectriaceae</taxon>
        <taxon>Fusarium</taxon>
        <taxon>Fusarium oxysporum species complex</taxon>
    </lineage>
</organism>
<dbReference type="VEuPathDB" id="FungiDB:FOXG_05781"/>
<sequence>MAGLSALPALKNVNSKRYWGLWRSQKSPDG</sequence>
<dbReference type="AlphaFoldDB" id="A0A0D2XP94"/>
<gene>
    <name evidence="1" type="primary">28947732</name>
</gene>
<accession>A0A0D2XP94</accession>
<evidence type="ECO:0000313" key="1">
    <source>
        <dbReference type="EnsemblFungi" id="FOXG_05781P0"/>
    </source>
</evidence>
<proteinExistence type="predicted"/>
<name>A0A0D2XP94_FUSOF</name>
<reference evidence="2" key="1">
    <citation type="journal article" date="2012" name="Mol. Plant Microbe Interact.">
        <title>A highly conserved effector in Fusarium oxysporum is required for full virulence on Arabidopsis.</title>
        <authorList>
            <person name="Thatcher L.F."/>
            <person name="Gardiner D.M."/>
            <person name="Kazan K."/>
            <person name="Manners J."/>
        </authorList>
    </citation>
    <scope>NUCLEOTIDE SEQUENCE [LARGE SCALE GENOMIC DNA]</scope>
    <source>
        <strain evidence="2">Fo5176</strain>
    </source>
</reference>
<protein>
    <submittedName>
        <fullName evidence="1">Uncharacterized protein</fullName>
    </submittedName>
</protein>